<dbReference type="PRINTS" id="PR00947">
    <property type="entry name" value="CUTICLE"/>
</dbReference>
<dbReference type="PROSITE" id="PS51155">
    <property type="entry name" value="CHIT_BIND_RR_2"/>
    <property type="match status" value="1"/>
</dbReference>
<gene>
    <name evidence="4" type="ORF">CALMAC_LOCUS14764</name>
</gene>
<dbReference type="AlphaFoldDB" id="A0A653D612"/>
<dbReference type="PANTHER" id="PTHR12236">
    <property type="entry name" value="STRUCTURAL CONTITUENT OF CUTICLE"/>
    <property type="match status" value="1"/>
</dbReference>
<dbReference type="EMBL" id="CAACVG010010365">
    <property type="protein sequence ID" value="VEN55632.1"/>
    <property type="molecule type" value="Genomic_DNA"/>
</dbReference>
<evidence type="ECO:0000256" key="1">
    <source>
        <dbReference type="ARBA" id="ARBA00022460"/>
    </source>
</evidence>
<dbReference type="OrthoDB" id="6819000at2759"/>
<evidence type="ECO:0000313" key="4">
    <source>
        <dbReference type="EMBL" id="VEN55632.1"/>
    </source>
</evidence>
<protein>
    <submittedName>
        <fullName evidence="4">Uncharacterized protein</fullName>
    </submittedName>
</protein>
<evidence type="ECO:0000256" key="2">
    <source>
        <dbReference type="PROSITE-ProRule" id="PRU00497"/>
    </source>
</evidence>
<dbReference type="InterPro" id="IPR000618">
    <property type="entry name" value="Insect_cuticle"/>
</dbReference>
<name>A0A653D612_CALMS</name>
<dbReference type="GO" id="GO:0031012">
    <property type="term" value="C:extracellular matrix"/>
    <property type="evidence" value="ECO:0007669"/>
    <property type="project" value="TreeGrafter"/>
</dbReference>
<dbReference type="Pfam" id="PF00379">
    <property type="entry name" value="Chitin_bind_4"/>
    <property type="match status" value="1"/>
</dbReference>
<proteinExistence type="predicted"/>
<reference evidence="4 5" key="1">
    <citation type="submission" date="2019-01" db="EMBL/GenBank/DDBJ databases">
        <authorList>
            <person name="Sayadi A."/>
        </authorList>
    </citation>
    <scope>NUCLEOTIDE SEQUENCE [LARGE SCALE GENOMIC DNA]</scope>
</reference>
<organism evidence="4 5">
    <name type="scientific">Callosobruchus maculatus</name>
    <name type="common">Southern cowpea weevil</name>
    <name type="synonym">Pulse bruchid</name>
    <dbReference type="NCBI Taxonomy" id="64391"/>
    <lineage>
        <taxon>Eukaryota</taxon>
        <taxon>Metazoa</taxon>
        <taxon>Ecdysozoa</taxon>
        <taxon>Arthropoda</taxon>
        <taxon>Hexapoda</taxon>
        <taxon>Insecta</taxon>
        <taxon>Pterygota</taxon>
        <taxon>Neoptera</taxon>
        <taxon>Endopterygota</taxon>
        <taxon>Coleoptera</taxon>
        <taxon>Polyphaga</taxon>
        <taxon>Cucujiformia</taxon>
        <taxon>Chrysomeloidea</taxon>
        <taxon>Chrysomelidae</taxon>
        <taxon>Bruchinae</taxon>
        <taxon>Bruchini</taxon>
        <taxon>Callosobruchus</taxon>
    </lineage>
</organism>
<dbReference type="GO" id="GO:0005615">
    <property type="term" value="C:extracellular space"/>
    <property type="evidence" value="ECO:0007669"/>
    <property type="project" value="TreeGrafter"/>
</dbReference>
<accession>A0A653D612</accession>
<sequence>MKMRWRKEILCVLVMLRTSLSTPLTLRYAPAHDEHSEPTDYSFSYGVKDLHTGDIKHQWEKKHGDTVTGHYSVVEADGSVRTVEYSADDKSGFNAVVKHTGPSQHLSFPKHATSHKEVILKASEHQEEIPQYLSGEQYQYSFPENSEEVQNEYVKEEEEETEKQNYYYAPQEESVEESQRSSIKSKYSNHVKNQEADNKKPIRLPVDLNVIKQNPLEKIVPLDVSVVKPDDVIVHHKVVPQHSVPAAKEESTPEYSPQIDVSIQPSRELSQEEVNRFLETYYNKKNKLMSEPQIEHGFKPIIRKPSEPIPQPSNPQIYRSHKQPNSTPGLSNYTSKYYKIRNKHKMRGPRNLARRQFMYQYPINEEIREERHKAEITRLYRSLPADGYMRYAKHVSIEQI</sequence>
<dbReference type="GO" id="GO:0042302">
    <property type="term" value="F:structural constituent of cuticle"/>
    <property type="evidence" value="ECO:0007669"/>
    <property type="project" value="UniProtKB-UniRule"/>
</dbReference>
<feature type="signal peptide" evidence="3">
    <location>
        <begin position="1"/>
        <end position="21"/>
    </location>
</feature>
<evidence type="ECO:0000256" key="3">
    <source>
        <dbReference type="SAM" id="SignalP"/>
    </source>
</evidence>
<dbReference type="Proteomes" id="UP000410492">
    <property type="component" value="Unassembled WGS sequence"/>
</dbReference>
<dbReference type="InterPro" id="IPR031311">
    <property type="entry name" value="CHIT_BIND_RR_consensus"/>
</dbReference>
<evidence type="ECO:0000313" key="5">
    <source>
        <dbReference type="Proteomes" id="UP000410492"/>
    </source>
</evidence>
<keyword evidence="3" id="KW-0732">Signal</keyword>
<keyword evidence="1 2" id="KW-0193">Cuticle</keyword>
<dbReference type="PROSITE" id="PS00233">
    <property type="entry name" value="CHIT_BIND_RR_1"/>
    <property type="match status" value="1"/>
</dbReference>
<keyword evidence="5" id="KW-1185">Reference proteome</keyword>
<dbReference type="PANTHER" id="PTHR12236:SF81">
    <property type="entry name" value="CUTICLE PROTEIN 19-LIKE PROTEIN"/>
    <property type="match status" value="1"/>
</dbReference>
<feature type="chain" id="PRO_5024948250" evidence="3">
    <location>
        <begin position="22"/>
        <end position="400"/>
    </location>
</feature>
<dbReference type="InterPro" id="IPR051217">
    <property type="entry name" value="Insect_Cuticle_Struc_Prot"/>
</dbReference>